<evidence type="ECO:0000256" key="3">
    <source>
        <dbReference type="ARBA" id="ARBA00022842"/>
    </source>
</evidence>
<evidence type="ECO:0000256" key="2">
    <source>
        <dbReference type="ARBA" id="ARBA00022801"/>
    </source>
</evidence>
<dbReference type="PANTHER" id="PTHR43046">
    <property type="entry name" value="GDP-MANNOSE MANNOSYL HYDROLASE"/>
    <property type="match status" value="1"/>
</dbReference>
<keyword evidence="3" id="KW-0460">Magnesium</keyword>
<name>A0A1F4XF46_9BACT</name>
<keyword evidence="2" id="KW-0378">Hydrolase</keyword>
<dbReference type="STRING" id="1797243.A2943_00240"/>
<comment type="caution">
    <text evidence="5">The sequence shown here is derived from an EMBL/GenBank/DDBJ whole genome shotgun (WGS) entry which is preliminary data.</text>
</comment>
<accession>A0A1F4XF46</accession>
<dbReference type="GO" id="GO:0016787">
    <property type="term" value="F:hydrolase activity"/>
    <property type="evidence" value="ECO:0007669"/>
    <property type="project" value="UniProtKB-KW"/>
</dbReference>
<dbReference type="AlphaFoldDB" id="A0A1F4XF46"/>
<dbReference type="Proteomes" id="UP000176185">
    <property type="component" value="Unassembled WGS sequence"/>
</dbReference>
<dbReference type="Gene3D" id="3.90.79.10">
    <property type="entry name" value="Nucleoside Triphosphate Pyrophosphohydrolase"/>
    <property type="match status" value="1"/>
</dbReference>
<protein>
    <recommendedName>
        <fullName evidence="4">Nudix hydrolase domain-containing protein</fullName>
    </recommendedName>
</protein>
<feature type="domain" description="Nudix hydrolase" evidence="4">
    <location>
        <begin position="9"/>
        <end position="133"/>
    </location>
</feature>
<evidence type="ECO:0000256" key="1">
    <source>
        <dbReference type="ARBA" id="ARBA00001946"/>
    </source>
</evidence>
<evidence type="ECO:0000259" key="4">
    <source>
        <dbReference type="PROSITE" id="PS51462"/>
    </source>
</evidence>
<proteinExistence type="predicted"/>
<reference evidence="5 6" key="1">
    <citation type="journal article" date="2016" name="Nat. Commun.">
        <title>Thousands of microbial genomes shed light on interconnected biogeochemical processes in an aquifer system.</title>
        <authorList>
            <person name="Anantharaman K."/>
            <person name="Brown C.T."/>
            <person name="Hug L.A."/>
            <person name="Sharon I."/>
            <person name="Castelle C.J."/>
            <person name="Probst A.J."/>
            <person name="Thomas B.C."/>
            <person name="Singh A."/>
            <person name="Wilkins M.J."/>
            <person name="Karaoz U."/>
            <person name="Brodie E.L."/>
            <person name="Williams K.H."/>
            <person name="Hubbard S.S."/>
            <person name="Banfield J.F."/>
        </authorList>
    </citation>
    <scope>NUCLEOTIDE SEQUENCE [LARGE SCALE GENOMIC DNA]</scope>
</reference>
<dbReference type="PROSITE" id="PS51462">
    <property type="entry name" value="NUDIX"/>
    <property type="match status" value="1"/>
</dbReference>
<dbReference type="EMBL" id="MEWX01000026">
    <property type="protein sequence ID" value="OGC80291.1"/>
    <property type="molecule type" value="Genomic_DNA"/>
</dbReference>
<dbReference type="SUPFAM" id="SSF55811">
    <property type="entry name" value="Nudix"/>
    <property type="match status" value="1"/>
</dbReference>
<gene>
    <name evidence="5" type="ORF">A2943_00240</name>
</gene>
<dbReference type="InterPro" id="IPR020476">
    <property type="entry name" value="Nudix_hydrolase"/>
</dbReference>
<sequence length="134" mass="15245">MAINKELFVGNVAQKAIIIRDGKILVCRGIGDTVWEFPGGRLHAGEAPEESIVREIKEELGLDIKNVKPFRVEPSFHYKSNMHQVFIAYTCTCDTLDLVIDPTEVEEWQWVPKEELKNLPMFDDCAAVKQSLLE</sequence>
<evidence type="ECO:0000313" key="6">
    <source>
        <dbReference type="Proteomes" id="UP000176185"/>
    </source>
</evidence>
<dbReference type="PANTHER" id="PTHR43046:SF12">
    <property type="entry name" value="GDP-MANNOSE MANNOSYL HYDROLASE"/>
    <property type="match status" value="1"/>
</dbReference>
<dbReference type="InterPro" id="IPR000086">
    <property type="entry name" value="NUDIX_hydrolase_dom"/>
</dbReference>
<dbReference type="InterPro" id="IPR015797">
    <property type="entry name" value="NUDIX_hydrolase-like_dom_sf"/>
</dbReference>
<evidence type="ECO:0000313" key="5">
    <source>
        <dbReference type="EMBL" id="OGC80291.1"/>
    </source>
</evidence>
<organism evidence="5 6">
    <name type="scientific">Candidatus Adlerbacteria bacterium RIFCSPLOWO2_01_FULL_51_16</name>
    <dbReference type="NCBI Taxonomy" id="1797243"/>
    <lineage>
        <taxon>Bacteria</taxon>
        <taxon>Candidatus Adleribacteriota</taxon>
    </lineage>
</organism>
<dbReference type="PRINTS" id="PR00502">
    <property type="entry name" value="NUDIXFAMILY"/>
</dbReference>
<dbReference type="Pfam" id="PF00293">
    <property type="entry name" value="NUDIX"/>
    <property type="match status" value="1"/>
</dbReference>
<comment type="cofactor">
    <cofactor evidence="1">
        <name>Mg(2+)</name>
        <dbReference type="ChEBI" id="CHEBI:18420"/>
    </cofactor>
</comment>